<dbReference type="SMART" id="SM00577">
    <property type="entry name" value="CPDc"/>
    <property type="match status" value="1"/>
</dbReference>
<comment type="caution">
    <text evidence="3">The sequence shown here is derived from an EMBL/GenBank/DDBJ whole genome shotgun (WGS) entry which is preliminary data.</text>
</comment>
<evidence type="ECO:0000259" key="2">
    <source>
        <dbReference type="PROSITE" id="PS50969"/>
    </source>
</evidence>
<feature type="region of interest" description="Disordered" evidence="1">
    <location>
        <begin position="217"/>
        <end position="263"/>
    </location>
</feature>
<name>A0AAD1U8D5_EUPCR</name>
<feature type="compositionally biased region" description="Polar residues" evidence="1">
    <location>
        <begin position="190"/>
        <end position="200"/>
    </location>
</feature>
<organism evidence="3 4">
    <name type="scientific">Euplotes crassus</name>
    <dbReference type="NCBI Taxonomy" id="5936"/>
    <lineage>
        <taxon>Eukaryota</taxon>
        <taxon>Sar</taxon>
        <taxon>Alveolata</taxon>
        <taxon>Ciliophora</taxon>
        <taxon>Intramacronucleata</taxon>
        <taxon>Spirotrichea</taxon>
        <taxon>Hypotrichia</taxon>
        <taxon>Euplotida</taxon>
        <taxon>Euplotidae</taxon>
        <taxon>Moneuplotes</taxon>
    </lineage>
</organism>
<feature type="region of interest" description="Disordered" evidence="1">
    <location>
        <begin position="106"/>
        <end position="144"/>
    </location>
</feature>
<feature type="domain" description="FCP1 homology" evidence="2">
    <location>
        <begin position="352"/>
        <end position="501"/>
    </location>
</feature>
<dbReference type="SUPFAM" id="SSF56784">
    <property type="entry name" value="HAD-like"/>
    <property type="match status" value="1"/>
</dbReference>
<gene>
    <name evidence="3" type="ORF">ECRASSUSDP1_LOCUS5525</name>
</gene>
<feature type="compositionally biased region" description="Basic residues" evidence="1">
    <location>
        <begin position="178"/>
        <end position="189"/>
    </location>
</feature>
<evidence type="ECO:0000313" key="4">
    <source>
        <dbReference type="Proteomes" id="UP001295684"/>
    </source>
</evidence>
<keyword evidence="4" id="KW-1185">Reference proteome</keyword>
<dbReference type="AlphaFoldDB" id="A0AAD1U8D5"/>
<dbReference type="PROSITE" id="PS50969">
    <property type="entry name" value="FCP1"/>
    <property type="match status" value="1"/>
</dbReference>
<reference evidence="3" key="1">
    <citation type="submission" date="2023-07" db="EMBL/GenBank/DDBJ databases">
        <authorList>
            <consortium name="AG Swart"/>
            <person name="Singh M."/>
            <person name="Singh A."/>
            <person name="Seah K."/>
            <person name="Emmerich C."/>
        </authorList>
    </citation>
    <scope>NUCLEOTIDE SEQUENCE</scope>
    <source>
        <strain evidence="3">DP1</strain>
    </source>
</reference>
<protein>
    <recommendedName>
        <fullName evidence="2">FCP1 homology domain-containing protein</fullName>
    </recommendedName>
</protein>
<feature type="compositionally biased region" description="Basic and acidic residues" evidence="1">
    <location>
        <begin position="167"/>
        <end position="177"/>
    </location>
</feature>
<dbReference type="EMBL" id="CAMPGE010005331">
    <property type="protein sequence ID" value="CAI2364182.1"/>
    <property type="molecule type" value="Genomic_DNA"/>
</dbReference>
<accession>A0AAD1U8D5</accession>
<dbReference type="InterPro" id="IPR023214">
    <property type="entry name" value="HAD_sf"/>
</dbReference>
<proteinExistence type="predicted"/>
<dbReference type="Pfam" id="PF03031">
    <property type="entry name" value="NIF"/>
    <property type="match status" value="1"/>
</dbReference>
<sequence length="525" mass="59842">MELPVICNSPNNLYTTNRLKKSQANYEIDESLTTFEIQEQLNQSNAKYILNDPPVEFSFDQTQPMTNVSSLLNTNSQEKDKENECNNIQHSRNYSNTALSITGRKRGLHAKPPSANKKSKHKFKPIASRKFAKRSTSKHSKKNRNILNEDIVFALQDYDTTNQSRPRRTETLREKLSKSPRNRSIKNKNSRLSSKQESGVNHNTVAKYALKITGSKIKSKKPTRYSSFRDDFNNKRKKSSKRITSRDRSNGLKRATSGHKYTPSALSGCKEIINSQNCSSRVNRPTLTRRYKSSIERGFSRNRSKEKSKSKLSKILKELPVESEPTIISFDKTLPSRICNKKEKFILPPKYENDPKYTLIIDLEGALINFLEDPEPTHSTQKDTCYLVRPGGIKLLKELSSFYEIILITSGSKTFADSILQDIDPHQSIKHILYQKSSPTKSILNTSTCEVLGRDPALTVIVKTQSGNLEEIGANCVGLGEWDSGYSDQRLKKLMILLLRVAKMRTTDVAEDIALYRKYILNYIQ</sequence>
<dbReference type="InterPro" id="IPR004274">
    <property type="entry name" value="FCP1_dom"/>
</dbReference>
<dbReference type="Gene3D" id="3.40.50.1000">
    <property type="entry name" value="HAD superfamily/HAD-like"/>
    <property type="match status" value="1"/>
</dbReference>
<dbReference type="Proteomes" id="UP001295684">
    <property type="component" value="Unassembled WGS sequence"/>
</dbReference>
<dbReference type="InterPro" id="IPR036412">
    <property type="entry name" value="HAD-like_sf"/>
</dbReference>
<evidence type="ECO:0000313" key="3">
    <source>
        <dbReference type="EMBL" id="CAI2364182.1"/>
    </source>
</evidence>
<evidence type="ECO:0000256" key="1">
    <source>
        <dbReference type="SAM" id="MobiDB-lite"/>
    </source>
</evidence>
<feature type="compositionally biased region" description="Basic residues" evidence="1">
    <location>
        <begin position="130"/>
        <end position="144"/>
    </location>
</feature>
<feature type="region of interest" description="Disordered" evidence="1">
    <location>
        <begin position="158"/>
        <end position="200"/>
    </location>
</feature>